<dbReference type="AlphaFoldDB" id="A0A381YPG7"/>
<organism evidence="1">
    <name type="scientific">marine metagenome</name>
    <dbReference type="NCBI Taxonomy" id="408172"/>
    <lineage>
        <taxon>unclassified sequences</taxon>
        <taxon>metagenomes</taxon>
        <taxon>ecological metagenomes</taxon>
    </lineage>
</organism>
<dbReference type="EMBL" id="UINC01018631">
    <property type="protein sequence ID" value="SVA78423.1"/>
    <property type="molecule type" value="Genomic_DNA"/>
</dbReference>
<gene>
    <name evidence="1" type="ORF">METZ01_LOCUS131277</name>
</gene>
<accession>A0A381YPG7</accession>
<protein>
    <submittedName>
        <fullName evidence="1">Uncharacterized protein</fullName>
    </submittedName>
</protein>
<sequence>MVVETFKRALVPRSFIYASKPVNIFGLTGSKPDVESYYGFLGLDYSLDTTLSASLQLISTTKEETWYARDDDR</sequence>
<evidence type="ECO:0000313" key="1">
    <source>
        <dbReference type="EMBL" id="SVA78423.1"/>
    </source>
</evidence>
<reference evidence="1" key="1">
    <citation type="submission" date="2018-05" db="EMBL/GenBank/DDBJ databases">
        <authorList>
            <person name="Lanie J.A."/>
            <person name="Ng W.-L."/>
            <person name="Kazmierczak K.M."/>
            <person name="Andrzejewski T.M."/>
            <person name="Davidsen T.M."/>
            <person name="Wayne K.J."/>
            <person name="Tettelin H."/>
            <person name="Glass J.I."/>
            <person name="Rusch D."/>
            <person name="Podicherti R."/>
            <person name="Tsui H.-C.T."/>
            <person name="Winkler M.E."/>
        </authorList>
    </citation>
    <scope>NUCLEOTIDE SEQUENCE</scope>
</reference>
<proteinExistence type="predicted"/>
<name>A0A381YPG7_9ZZZZ</name>